<feature type="domain" description="Histidine kinase" evidence="18">
    <location>
        <begin position="371"/>
        <end position="591"/>
    </location>
</feature>
<evidence type="ECO:0000256" key="10">
    <source>
        <dbReference type="ARBA" id="ARBA00022840"/>
    </source>
</evidence>
<dbReference type="InterPro" id="IPR035965">
    <property type="entry name" value="PAS-like_dom_sf"/>
</dbReference>
<dbReference type="GO" id="GO:0005886">
    <property type="term" value="C:plasma membrane"/>
    <property type="evidence" value="ECO:0007669"/>
    <property type="project" value="UniProtKB-SubCell"/>
</dbReference>
<comment type="subcellular location">
    <subcellularLocation>
        <location evidence="2">Cell inner membrane</location>
        <topology evidence="2">Multi-pass membrane protein</topology>
    </subcellularLocation>
</comment>
<evidence type="ECO:0000256" key="5">
    <source>
        <dbReference type="ARBA" id="ARBA00022519"/>
    </source>
</evidence>
<evidence type="ECO:0000259" key="19">
    <source>
        <dbReference type="PROSITE" id="PS50110"/>
    </source>
</evidence>
<evidence type="ECO:0000256" key="14">
    <source>
        <dbReference type="PROSITE-ProRule" id="PRU00110"/>
    </source>
</evidence>
<dbReference type="InterPro" id="IPR036890">
    <property type="entry name" value="HATPase_C_sf"/>
</dbReference>
<evidence type="ECO:0000259" key="18">
    <source>
        <dbReference type="PROSITE" id="PS50109"/>
    </source>
</evidence>
<accession>A0A8J3EFL7</accession>
<feature type="transmembrane region" description="Helical" evidence="17">
    <location>
        <begin position="189"/>
        <end position="207"/>
    </location>
</feature>
<dbReference type="PROSITE" id="PS50109">
    <property type="entry name" value="HIS_KIN"/>
    <property type="match status" value="1"/>
</dbReference>
<organism evidence="22 23">
    <name type="scientific">Salipiger pallidus</name>
    <dbReference type="NCBI Taxonomy" id="1775170"/>
    <lineage>
        <taxon>Bacteria</taxon>
        <taxon>Pseudomonadati</taxon>
        <taxon>Pseudomonadota</taxon>
        <taxon>Alphaproteobacteria</taxon>
        <taxon>Rhodobacterales</taxon>
        <taxon>Roseobacteraceae</taxon>
        <taxon>Salipiger</taxon>
    </lineage>
</organism>
<dbReference type="InterPro" id="IPR011006">
    <property type="entry name" value="CheY-like_superfamily"/>
</dbReference>
<evidence type="ECO:0000256" key="4">
    <source>
        <dbReference type="ARBA" id="ARBA00022475"/>
    </source>
</evidence>
<dbReference type="Gene3D" id="3.30.565.10">
    <property type="entry name" value="Histidine kinase-like ATPase, C-terminal domain"/>
    <property type="match status" value="1"/>
</dbReference>
<feature type="modified residue" description="Phosphohistidine" evidence="14">
    <location>
        <position position="801"/>
    </location>
</feature>
<dbReference type="GO" id="GO:0006355">
    <property type="term" value="P:regulation of DNA-templated transcription"/>
    <property type="evidence" value="ECO:0007669"/>
    <property type="project" value="InterPro"/>
</dbReference>
<dbReference type="InterPro" id="IPR003661">
    <property type="entry name" value="HisK_dim/P_dom"/>
</dbReference>
<feature type="domain" description="PAS" evidence="20">
    <location>
        <begin position="224"/>
        <end position="277"/>
    </location>
</feature>
<dbReference type="Gene3D" id="3.40.50.2300">
    <property type="match status" value="1"/>
</dbReference>
<dbReference type="InterPro" id="IPR003594">
    <property type="entry name" value="HATPase_dom"/>
</dbReference>
<dbReference type="InterPro" id="IPR000014">
    <property type="entry name" value="PAS"/>
</dbReference>
<dbReference type="InterPro" id="IPR008207">
    <property type="entry name" value="Sig_transdc_His_kin_Hpt_dom"/>
</dbReference>
<dbReference type="SMART" id="SM00387">
    <property type="entry name" value="HATPase_c"/>
    <property type="match status" value="1"/>
</dbReference>
<keyword evidence="11 17" id="KW-1133">Transmembrane helix</keyword>
<dbReference type="GO" id="GO:0000155">
    <property type="term" value="F:phosphorelay sensor kinase activity"/>
    <property type="evidence" value="ECO:0007669"/>
    <property type="project" value="InterPro"/>
</dbReference>
<keyword evidence="7" id="KW-0808">Transferase</keyword>
<comment type="catalytic activity">
    <reaction evidence="1">
        <text>ATP + protein L-histidine = ADP + protein N-phospho-L-histidine.</text>
        <dbReference type="EC" id="2.7.13.3"/>
    </reaction>
</comment>
<dbReference type="SUPFAM" id="SSF55785">
    <property type="entry name" value="PYP-like sensor domain (PAS domain)"/>
    <property type="match status" value="1"/>
</dbReference>
<dbReference type="SMART" id="SM00448">
    <property type="entry name" value="REC"/>
    <property type="match status" value="1"/>
</dbReference>
<dbReference type="PANTHER" id="PTHR43047:SF64">
    <property type="entry name" value="HISTIDINE KINASE CONTAINING CHEY-HOMOLOGOUS RECEIVER DOMAIN AND PAS DOMAIN-RELATED"/>
    <property type="match status" value="1"/>
</dbReference>
<dbReference type="PROSITE" id="PS50110">
    <property type="entry name" value="RESPONSE_REGULATORY"/>
    <property type="match status" value="1"/>
</dbReference>
<dbReference type="EC" id="2.7.13.3" evidence="3"/>
<dbReference type="SUPFAM" id="SSF47226">
    <property type="entry name" value="Histidine-containing phosphotransfer domain, HPT domain"/>
    <property type="match status" value="1"/>
</dbReference>
<dbReference type="SMART" id="SM00388">
    <property type="entry name" value="HisKA"/>
    <property type="match status" value="1"/>
</dbReference>
<dbReference type="Proteomes" id="UP000617145">
    <property type="component" value="Unassembled WGS sequence"/>
</dbReference>
<evidence type="ECO:0000259" key="20">
    <source>
        <dbReference type="PROSITE" id="PS50112"/>
    </source>
</evidence>
<keyword evidence="6 15" id="KW-0597">Phosphoprotein</keyword>
<evidence type="ECO:0000256" key="9">
    <source>
        <dbReference type="ARBA" id="ARBA00022777"/>
    </source>
</evidence>
<dbReference type="InterPro" id="IPR013767">
    <property type="entry name" value="PAS_fold"/>
</dbReference>
<evidence type="ECO:0000256" key="8">
    <source>
        <dbReference type="ARBA" id="ARBA00022692"/>
    </source>
</evidence>
<evidence type="ECO:0000256" key="1">
    <source>
        <dbReference type="ARBA" id="ARBA00000085"/>
    </source>
</evidence>
<dbReference type="EMBL" id="BMJV01000001">
    <property type="protein sequence ID" value="GGG65056.1"/>
    <property type="molecule type" value="Genomic_DNA"/>
</dbReference>
<dbReference type="Pfam" id="PF00989">
    <property type="entry name" value="PAS"/>
    <property type="match status" value="1"/>
</dbReference>
<dbReference type="PROSITE" id="PS50112">
    <property type="entry name" value="PAS"/>
    <property type="match status" value="1"/>
</dbReference>
<evidence type="ECO:0000256" key="17">
    <source>
        <dbReference type="SAM" id="Phobius"/>
    </source>
</evidence>
<dbReference type="SUPFAM" id="SSF52172">
    <property type="entry name" value="CheY-like"/>
    <property type="match status" value="1"/>
</dbReference>
<dbReference type="NCBIfam" id="TIGR00229">
    <property type="entry name" value="sensory_box"/>
    <property type="match status" value="1"/>
</dbReference>
<evidence type="ECO:0000256" key="11">
    <source>
        <dbReference type="ARBA" id="ARBA00022989"/>
    </source>
</evidence>
<dbReference type="PRINTS" id="PR00344">
    <property type="entry name" value="BCTRLSENSOR"/>
</dbReference>
<reference evidence="22" key="1">
    <citation type="journal article" date="2014" name="Int. J. Syst. Evol. Microbiol.">
        <title>Complete genome sequence of Corynebacterium casei LMG S-19264T (=DSM 44701T), isolated from a smear-ripened cheese.</title>
        <authorList>
            <consortium name="US DOE Joint Genome Institute (JGI-PGF)"/>
            <person name="Walter F."/>
            <person name="Albersmeier A."/>
            <person name="Kalinowski J."/>
            <person name="Ruckert C."/>
        </authorList>
    </citation>
    <scope>NUCLEOTIDE SEQUENCE</scope>
    <source>
        <strain evidence="22">CGMCC 1.15762</strain>
    </source>
</reference>
<keyword evidence="13 17" id="KW-0472">Membrane</keyword>
<keyword evidence="23" id="KW-1185">Reference proteome</keyword>
<dbReference type="CDD" id="cd00082">
    <property type="entry name" value="HisKA"/>
    <property type="match status" value="1"/>
</dbReference>
<keyword evidence="5" id="KW-0997">Cell inner membrane</keyword>
<dbReference type="Pfam" id="PF02518">
    <property type="entry name" value="HATPase_c"/>
    <property type="match status" value="1"/>
</dbReference>
<keyword evidence="9 22" id="KW-0418">Kinase</keyword>
<dbReference type="InterPro" id="IPR036097">
    <property type="entry name" value="HisK_dim/P_sf"/>
</dbReference>
<feature type="domain" description="HPt" evidence="21">
    <location>
        <begin position="760"/>
        <end position="854"/>
    </location>
</feature>
<keyword evidence="8 17" id="KW-0812">Transmembrane</keyword>
<feature type="region of interest" description="Disordered" evidence="16">
    <location>
        <begin position="730"/>
        <end position="768"/>
    </location>
</feature>
<keyword evidence="4" id="KW-1003">Cell membrane</keyword>
<keyword evidence="12" id="KW-0902">Two-component regulatory system</keyword>
<evidence type="ECO:0000259" key="21">
    <source>
        <dbReference type="PROSITE" id="PS50894"/>
    </source>
</evidence>
<dbReference type="SUPFAM" id="SSF47384">
    <property type="entry name" value="Homodimeric domain of signal transducing histidine kinase"/>
    <property type="match status" value="1"/>
</dbReference>
<feature type="modified residue" description="4-aspartylphosphate" evidence="15">
    <location>
        <position position="660"/>
    </location>
</feature>
<evidence type="ECO:0000313" key="22">
    <source>
        <dbReference type="EMBL" id="GGG65056.1"/>
    </source>
</evidence>
<dbReference type="CDD" id="cd00130">
    <property type="entry name" value="PAS"/>
    <property type="match status" value="1"/>
</dbReference>
<dbReference type="Pfam" id="PF00512">
    <property type="entry name" value="HisKA"/>
    <property type="match status" value="1"/>
</dbReference>
<evidence type="ECO:0000256" key="12">
    <source>
        <dbReference type="ARBA" id="ARBA00023012"/>
    </source>
</evidence>
<evidence type="ECO:0000256" key="7">
    <source>
        <dbReference type="ARBA" id="ARBA00022679"/>
    </source>
</evidence>
<protein>
    <recommendedName>
        <fullName evidence="3">histidine kinase</fullName>
        <ecNumber evidence="3">2.7.13.3</ecNumber>
    </recommendedName>
</protein>
<feature type="domain" description="Response regulatory" evidence="19">
    <location>
        <begin position="611"/>
        <end position="728"/>
    </location>
</feature>
<keyword evidence="10" id="KW-0067">ATP-binding</keyword>
<evidence type="ECO:0000313" key="23">
    <source>
        <dbReference type="Proteomes" id="UP000617145"/>
    </source>
</evidence>
<dbReference type="Gene3D" id="3.30.450.20">
    <property type="entry name" value="PAS domain"/>
    <property type="match status" value="1"/>
</dbReference>
<dbReference type="CDD" id="cd17546">
    <property type="entry name" value="REC_hyHK_CKI1_RcsC-like"/>
    <property type="match status" value="1"/>
</dbReference>
<name>A0A8J3EFL7_9RHOB</name>
<dbReference type="PANTHER" id="PTHR43047">
    <property type="entry name" value="TWO-COMPONENT HISTIDINE PROTEIN KINASE"/>
    <property type="match status" value="1"/>
</dbReference>
<dbReference type="SMART" id="SM00091">
    <property type="entry name" value="PAS"/>
    <property type="match status" value="1"/>
</dbReference>
<dbReference type="Gene3D" id="1.20.120.160">
    <property type="entry name" value="HPT domain"/>
    <property type="match status" value="1"/>
</dbReference>
<dbReference type="PROSITE" id="PS50894">
    <property type="entry name" value="HPT"/>
    <property type="match status" value="1"/>
</dbReference>
<sequence length="854" mass="92351">MAPRPSTAGKLGRLWTTGRIVLAVLGGLCILAIAFLSIETVRELRFLNSARSDNVHWVMSQAEVEFLDFRNAVVDARMSPSETELDELIVEFDVFYSRMATLGRATTFEALREVDSFGVPVAEIRDRLDAMIPLIDGDRDVLRAALPEIGEQLVGTRLLLRQAATAALHHFVELSDQSRERFALTLRQLALFALGLLLALAALLLRTRQVSARFEQRGIELAQAYARQNTILETSLDAVIVSDMQGTILNFNSAAVRIFGHDEAEAVGRNISDLIVPAHLRAAHDAGMARLRSGEERRVVGQGRVRLEAMRRSGEIFPVELALEKAQAGEDEVIVAFLRDISVRITAERELVAARDRALAGERAKADFLAMMTHEIRTPLNGLLGNLALIGKTELSPEQGRFVRNMDISGKLLMHHVDAVLDVARFESGASVTREEVTHLGTLVEDIVQSQLSAAEASGNRVEWGWVDAPRDWVRIDASRLQQILLNLLGNAIKFTKGGCITIEMEAVQDGGANWLELRVIDSGIGIGDADLDRIFGDFQTVEGASPSAASGTGLGLGIARRFVQAMGGEIGVESEPGEGSAFWFRVPLVPAEPPAPKQAALQAEDVPPQDVLVAEDNEINLELVRTLLASLGHRVTEARDGIEAVRAAQGHRFDIILMDIRMPRLDGLQATKQIRSGDGASRDVPIVALSANVLPEAKARFLEAGMSAFLSKPLTENDLNSVIQRFAEPTSDAAPDTSSPDADRAVDPAADAGGRASATPSPGTGPMARLIDRHREETHALFDWLAAGPEDTVEIAERAHQVAGSAAAFGQAQLRAALVQLEMAAEGGQRDEIAAAIAEARDAWDRAPEPVLA</sequence>
<dbReference type="InterPro" id="IPR036641">
    <property type="entry name" value="HPT_dom_sf"/>
</dbReference>
<evidence type="ECO:0000256" key="16">
    <source>
        <dbReference type="SAM" id="MobiDB-lite"/>
    </source>
</evidence>
<comment type="caution">
    <text evidence="22">The sequence shown here is derived from an EMBL/GenBank/DDBJ whole genome shotgun (WGS) entry which is preliminary data.</text>
</comment>
<dbReference type="InterPro" id="IPR001789">
    <property type="entry name" value="Sig_transdc_resp-reg_receiver"/>
</dbReference>
<evidence type="ECO:0000256" key="2">
    <source>
        <dbReference type="ARBA" id="ARBA00004429"/>
    </source>
</evidence>
<dbReference type="CDD" id="cd16922">
    <property type="entry name" value="HATPase_EvgS-ArcB-TorS-like"/>
    <property type="match status" value="1"/>
</dbReference>
<feature type="compositionally biased region" description="Low complexity" evidence="16">
    <location>
        <begin position="730"/>
        <end position="741"/>
    </location>
</feature>
<evidence type="ECO:0000256" key="3">
    <source>
        <dbReference type="ARBA" id="ARBA00012438"/>
    </source>
</evidence>
<evidence type="ECO:0000256" key="6">
    <source>
        <dbReference type="ARBA" id="ARBA00022553"/>
    </source>
</evidence>
<reference evidence="22" key="2">
    <citation type="submission" date="2020-09" db="EMBL/GenBank/DDBJ databases">
        <authorList>
            <person name="Sun Q."/>
            <person name="Zhou Y."/>
        </authorList>
    </citation>
    <scope>NUCLEOTIDE SEQUENCE</scope>
    <source>
        <strain evidence="22">CGMCC 1.15762</strain>
    </source>
</reference>
<dbReference type="Gene3D" id="1.10.287.130">
    <property type="match status" value="1"/>
</dbReference>
<dbReference type="RefSeq" id="WP_188789053.1">
    <property type="nucleotide sequence ID" value="NZ_BMJV01000001.1"/>
</dbReference>
<dbReference type="SUPFAM" id="SSF55874">
    <property type="entry name" value="ATPase domain of HSP90 chaperone/DNA topoisomerase II/histidine kinase"/>
    <property type="match status" value="1"/>
</dbReference>
<dbReference type="AlphaFoldDB" id="A0A8J3EFL7"/>
<dbReference type="InterPro" id="IPR004358">
    <property type="entry name" value="Sig_transdc_His_kin-like_C"/>
</dbReference>
<evidence type="ECO:0000256" key="15">
    <source>
        <dbReference type="PROSITE-ProRule" id="PRU00169"/>
    </source>
</evidence>
<proteinExistence type="predicted"/>
<keyword evidence="10" id="KW-0547">Nucleotide-binding</keyword>
<dbReference type="InterPro" id="IPR005467">
    <property type="entry name" value="His_kinase_dom"/>
</dbReference>
<feature type="transmembrane region" description="Helical" evidence="17">
    <location>
        <begin position="20"/>
        <end position="38"/>
    </location>
</feature>
<gene>
    <name evidence="22" type="ORF">GCM10011415_09760</name>
</gene>
<evidence type="ECO:0000256" key="13">
    <source>
        <dbReference type="ARBA" id="ARBA00023136"/>
    </source>
</evidence>
<dbReference type="Pfam" id="PF00072">
    <property type="entry name" value="Response_reg"/>
    <property type="match status" value="1"/>
</dbReference>
<feature type="compositionally biased region" description="Low complexity" evidence="16">
    <location>
        <begin position="748"/>
        <end position="757"/>
    </location>
</feature>